<organism evidence="1 2">
    <name type="scientific">Astyanax mexicanus</name>
    <name type="common">Blind cave fish</name>
    <name type="synonym">Astyanax fasciatus mexicanus</name>
    <dbReference type="NCBI Taxonomy" id="7994"/>
    <lineage>
        <taxon>Eukaryota</taxon>
        <taxon>Metazoa</taxon>
        <taxon>Chordata</taxon>
        <taxon>Craniata</taxon>
        <taxon>Vertebrata</taxon>
        <taxon>Euteleostomi</taxon>
        <taxon>Actinopterygii</taxon>
        <taxon>Neopterygii</taxon>
        <taxon>Teleostei</taxon>
        <taxon>Ostariophysi</taxon>
        <taxon>Characiformes</taxon>
        <taxon>Characoidei</taxon>
        <taxon>Acestrorhamphidae</taxon>
        <taxon>Acestrorhamphinae</taxon>
        <taxon>Astyanax</taxon>
    </lineage>
</organism>
<dbReference type="Proteomes" id="UP000694621">
    <property type="component" value="Unplaced"/>
</dbReference>
<protein>
    <submittedName>
        <fullName evidence="1">Uncharacterized protein</fullName>
    </submittedName>
</protein>
<dbReference type="CDD" id="cd00570">
    <property type="entry name" value="GST_N_family"/>
    <property type="match status" value="1"/>
</dbReference>
<evidence type="ECO:0000313" key="2">
    <source>
        <dbReference type="Proteomes" id="UP000694621"/>
    </source>
</evidence>
<sequence length="107" mass="11785">MAEDMLLFWASGSPPCWRVMIALEEKNLQEVHGEVLVFGCLMLNSLQCCILGRKESCSKSVFTLGHSVSSFTPIFTLCSPAELLDPEPAAEPTDLYCRPKNSFTAPT</sequence>
<reference evidence="1" key="1">
    <citation type="submission" date="2025-08" db="UniProtKB">
        <authorList>
            <consortium name="Ensembl"/>
        </authorList>
    </citation>
    <scope>IDENTIFICATION</scope>
</reference>
<evidence type="ECO:0000313" key="1">
    <source>
        <dbReference type="Ensembl" id="ENSAMXP00005017153.1"/>
    </source>
</evidence>
<name>A0A8B9HUN2_ASTMX</name>
<dbReference type="Ensembl" id="ENSAMXT00005018954.1">
    <property type="protein sequence ID" value="ENSAMXP00005017153.1"/>
    <property type="gene ID" value="ENSAMXG00005008964.1"/>
</dbReference>
<proteinExistence type="predicted"/>
<accession>A0A8B9HUN2</accession>
<dbReference type="AlphaFoldDB" id="A0A8B9HUN2"/>